<accession>A0ABS3FKN2</accession>
<evidence type="ECO:0000313" key="1">
    <source>
        <dbReference type="EMBL" id="MBO0347673.1"/>
    </source>
</evidence>
<dbReference type="Proteomes" id="UP000664844">
    <property type="component" value="Unassembled WGS sequence"/>
</dbReference>
<dbReference type="RefSeq" id="WP_207086252.1">
    <property type="nucleotide sequence ID" value="NZ_JAFLQW010000023.1"/>
</dbReference>
<protein>
    <submittedName>
        <fullName evidence="1">Uncharacterized protein</fullName>
    </submittedName>
</protein>
<gene>
    <name evidence="1" type="ORF">J0895_00820</name>
</gene>
<organism evidence="1 2">
    <name type="scientific">Phormidium pseudopriestleyi FRX01</name>
    <dbReference type="NCBI Taxonomy" id="1759528"/>
    <lineage>
        <taxon>Bacteria</taxon>
        <taxon>Bacillati</taxon>
        <taxon>Cyanobacteriota</taxon>
        <taxon>Cyanophyceae</taxon>
        <taxon>Oscillatoriophycideae</taxon>
        <taxon>Oscillatoriales</taxon>
        <taxon>Oscillatoriaceae</taxon>
        <taxon>Phormidium</taxon>
    </lineage>
</organism>
<reference evidence="1 2" key="1">
    <citation type="submission" date="2021-03" db="EMBL/GenBank/DDBJ databases">
        <title>Metabolic Capacity of the Antarctic Cyanobacterium Phormidium pseudopriestleyi that Sustains Oxygenic Photosynthesis in the Presence of Hydrogen Sulfide.</title>
        <authorList>
            <person name="Lumian J.E."/>
            <person name="Jungblut A.D."/>
            <person name="Dillon M.L."/>
            <person name="Hawes I."/>
            <person name="Doran P.T."/>
            <person name="Mackey T.J."/>
            <person name="Dick G.J."/>
            <person name="Grettenberger C.L."/>
            <person name="Sumner D.Y."/>
        </authorList>
    </citation>
    <scope>NUCLEOTIDE SEQUENCE [LARGE SCALE GENOMIC DNA]</scope>
    <source>
        <strain evidence="1 2">FRX01</strain>
    </source>
</reference>
<keyword evidence="2" id="KW-1185">Reference proteome</keyword>
<sequence>MTFNWRYFLIFAFTAVTLYWMSAISGDFILSLKLTPNPGQTTDNLNVCTTG</sequence>
<evidence type="ECO:0000313" key="2">
    <source>
        <dbReference type="Proteomes" id="UP000664844"/>
    </source>
</evidence>
<dbReference type="EMBL" id="JAFLQW010000023">
    <property type="protein sequence ID" value="MBO0347673.1"/>
    <property type="molecule type" value="Genomic_DNA"/>
</dbReference>
<comment type="caution">
    <text evidence="1">The sequence shown here is derived from an EMBL/GenBank/DDBJ whole genome shotgun (WGS) entry which is preliminary data.</text>
</comment>
<proteinExistence type="predicted"/>
<name>A0ABS3FKN2_9CYAN</name>